<keyword evidence="4" id="KW-1185">Reference proteome</keyword>
<evidence type="ECO:0000256" key="1">
    <source>
        <dbReference type="SAM" id="MobiDB-lite"/>
    </source>
</evidence>
<dbReference type="PANTHER" id="PTHR24148:SF64">
    <property type="entry name" value="HETEROKARYON INCOMPATIBILITY DOMAIN-CONTAINING PROTEIN"/>
    <property type="match status" value="1"/>
</dbReference>
<dbReference type="EMBL" id="JAGTJQ010000003">
    <property type="protein sequence ID" value="KAH7035996.1"/>
    <property type="molecule type" value="Genomic_DNA"/>
</dbReference>
<dbReference type="GeneID" id="70191371"/>
<organism evidence="3 4">
    <name type="scientific">Microdochium trichocladiopsis</name>
    <dbReference type="NCBI Taxonomy" id="1682393"/>
    <lineage>
        <taxon>Eukaryota</taxon>
        <taxon>Fungi</taxon>
        <taxon>Dikarya</taxon>
        <taxon>Ascomycota</taxon>
        <taxon>Pezizomycotina</taxon>
        <taxon>Sordariomycetes</taxon>
        <taxon>Xylariomycetidae</taxon>
        <taxon>Xylariales</taxon>
        <taxon>Microdochiaceae</taxon>
        <taxon>Microdochium</taxon>
    </lineage>
</organism>
<sequence length="891" mass="99105">MVVEALWSCLKAIVIIVANLNLAWEIHRKVDLAKPFRVIWSCLTFGDAPWTVYPPLPYENLPTPSSIRLIRLQPLERGQSNSAEVWFDMRTFDLDDDPGDEEEKVAQINMMGRIYQSAKIVIVWLGTANIIESTGLQILHDMTTSAVPLAFNPVAALVTKQLTLYMERARKESRMAALRVQILPVIVLWLAARSWFSRVWVVQELAFARDVVYIYGKHEIHQDTMKTVCGWLVNHDSTTVGPDHSARKLWQEILWTFAPYMMNLPATLEARKDFAAGNMWSLTQWYLASSGRTATVGRDYVYGGLSLVKPELLTIDQGLVLDEMVSATGKDATHNQPEQLIVSHAQSLLPRGLWPVLEAKAMVLEAEVFVNAAACLLTHEGLGVLLRTAVHPGDRDRFRAEELDDADPSVYDTLPSWVPTSDSWTTNNWQIPSTTNIVPFGSPDPYAASGEPTSSDQAADSTAGNVSISPDGRHLSVSAAQIDHINSSPIVRGAIFSYNDSVMGLAQYLHAAWRGPQRCSSIPATTRTVGCQVDLDDPSQAAEGFIETPACLTVATPDFPLTAQSECPFEAVAAALIAGRIGAQPVSGAAAAAWLCESIVSHVRMISARTRHNIDEQLDRASRNLEELLVGQPEEVKVKSREMLPEKVRVSQRRQQEEADRAATTLASLRSKYTHLPWPRDKDISVWKEDLRLDGALARMEEATLLQEGAPGIGPLRRQYYHLWNHAFRPLRRARIKSEVDITFKRMVSEPCLAFEEQATKMLQRRSIFTTAAGRIVLGPDWLPPGATVMLLRGASTPFVLAREEDHLAARSKQLGERLKLDTACCKHHEKDSFAKLQRFSRLAGIEQRLQRMKDGTAPKDRWILVGDAYMSGAMRGELAAEASFEKVDIA</sequence>
<dbReference type="RefSeq" id="XP_046016089.1">
    <property type="nucleotide sequence ID" value="XM_046161825.1"/>
</dbReference>
<reference evidence="3" key="1">
    <citation type="journal article" date="2021" name="Nat. Commun.">
        <title>Genetic determinants of endophytism in the Arabidopsis root mycobiome.</title>
        <authorList>
            <person name="Mesny F."/>
            <person name="Miyauchi S."/>
            <person name="Thiergart T."/>
            <person name="Pickel B."/>
            <person name="Atanasova L."/>
            <person name="Karlsson M."/>
            <person name="Huettel B."/>
            <person name="Barry K.W."/>
            <person name="Haridas S."/>
            <person name="Chen C."/>
            <person name="Bauer D."/>
            <person name="Andreopoulos W."/>
            <person name="Pangilinan J."/>
            <person name="LaButti K."/>
            <person name="Riley R."/>
            <person name="Lipzen A."/>
            <person name="Clum A."/>
            <person name="Drula E."/>
            <person name="Henrissat B."/>
            <person name="Kohler A."/>
            <person name="Grigoriev I.V."/>
            <person name="Martin F.M."/>
            <person name="Hacquard S."/>
        </authorList>
    </citation>
    <scope>NUCLEOTIDE SEQUENCE</scope>
    <source>
        <strain evidence="3">MPI-CAGE-CH-0230</strain>
    </source>
</reference>
<evidence type="ECO:0000259" key="2">
    <source>
        <dbReference type="Pfam" id="PF06985"/>
    </source>
</evidence>
<name>A0A9P8YFH1_9PEZI</name>
<dbReference type="InterPro" id="IPR010730">
    <property type="entry name" value="HET"/>
</dbReference>
<feature type="region of interest" description="Disordered" evidence="1">
    <location>
        <begin position="440"/>
        <end position="470"/>
    </location>
</feature>
<evidence type="ECO:0000313" key="3">
    <source>
        <dbReference type="EMBL" id="KAH7035996.1"/>
    </source>
</evidence>
<accession>A0A9P8YFH1</accession>
<protein>
    <recommendedName>
        <fullName evidence="2">Heterokaryon incompatibility domain-containing protein</fullName>
    </recommendedName>
</protein>
<dbReference type="OrthoDB" id="2157530at2759"/>
<feature type="compositionally biased region" description="Polar residues" evidence="1">
    <location>
        <begin position="451"/>
        <end position="468"/>
    </location>
</feature>
<dbReference type="AlphaFoldDB" id="A0A9P8YFH1"/>
<comment type="caution">
    <text evidence="3">The sequence shown here is derived from an EMBL/GenBank/DDBJ whole genome shotgun (WGS) entry which is preliminary data.</text>
</comment>
<gene>
    <name evidence="3" type="ORF">B0I36DRAFT_406810</name>
</gene>
<dbReference type="PANTHER" id="PTHR24148">
    <property type="entry name" value="ANKYRIN REPEAT DOMAIN-CONTAINING PROTEIN 39 HOMOLOG-RELATED"/>
    <property type="match status" value="1"/>
</dbReference>
<dbReference type="Proteomes" id="UP000756346">
    <property type="component" value="Unassembled WGS sequence"/>
</dbReference>
<evidence type="ECO:0000313" key="4">
    <source>
        <dbReference type="Proteomes" id="UP000756346"/>
    </source>
</evidence>
<proteinExistence type="predicted"/>
<feature type="domain" description="Heterokaryon incompatibility" evidence="2">
    <location>
        <begin position="100"/>
        <end position="204"/>
    </location>
</feature>
<dbReference type="Pfam" id="PF06985">
    <property type="entry name" value="HET"/>
    <property type="match status" value="1"/>
</dbReference>
<dbReference type="InterPro" id="IPR052895">
    <property type="entry name" value="HetReg/Transcr_Mod"/>
</dbReference>